<dbReference type="PANTHER" id="PTHR30616">
    <property type="entry name" value="UNCHARACTERIZED PROTEIN YFIH"/>
    <property type="match status" value="1"/>
</dbReference>
<dbReference type="InterPro" id="IPR011324">
    <property type="entry name" value="Cytotoxic_necrot_fac-like_cat"/>
</dbReference>
<evidence type="ECO:0000256" key="2">
    <source>
        <dbReference type="ARBA" id="ARBA00007353"/>
    </source>
</evidence>
<keyword evidence="4" id="KW-0479">Metal-binding</keyword>
<evidence type="ECO:0000256" key="6">
    <source>
        <dbReference type="ARBA" id="ARBA00022833"/>
    </source>
</evidence>
<comment type="catalytic activity">
    <reaction evidence="7">
        <text>adenosine + H2O + H(+) = inosine + NH4(+)</text>
        <dbReference type="Rhea" id="RHEA:24408"/>
        <dbReference type="ChEBI" id="CHEBI:15377"/>
        <dbReference type="ChEBI" id="CHEBI:15378"/>
        <dbReference type="ChEBI" id="CHEBI:16335"/>
        <dbReference type="ChEBI" id="CHEBI:17596"/>
        <dbReference type="ChEBI" id="CHEBI:28938"/>
        <dbReference type="EC" id="3.5.4.4"/>
    </reaction>
    <physiologicalReaction direction="left-to-right" evidence="7">
        <dbReference type="Rhea" id="RHEA:24409"/>
    </physiologicalReaction>
</comment>
<comment type="caution">
    <text evidence="11">The sequence shown here is derived from an EMBL/GenBank/DDBJ whole genome shotgun (WGS) entry which is preliminary data.</text>
</comment>
<evidence type="ECO:0000256" key="1">
    <source>
        <dbReference type="ARBA" id="ARBA00000553"/>
    </source>
</evidence>
<comment type="catalytic activity">
    <reaction evidence="9">
        <text>S-methyl-5'-thioadenosine + phosphate = 5-(methylsulfanyl)-alpha-D-ribose 1-phosphate + adenine</text>
        <dbReference type="Rhea" id="RHEA:11852"/>
        <dbReference type="ChEBI" id="CHEBI:16708"/>
        <dbReference type="ChEBI" id="CHEBI:17509"/>
        <dbReference type="ChEBI" id="CHEBI:43474"/>
        <dbReference type="ChEBI" id="CHEBI:58533"/>
        <dbReference type="EC" id="2.4.2.28"/>
    </reaction>
    <physiologicalReaction direction="left-to-right" evidence="9">
        <dbReference type="Rhea" id="RHEA:11853"/>
    </physiologicalReaction>
</comment>
<dbReference type="InterPro" id="IPR003730">
    <property type="entry name" value="Cu_polyphenol_OxRdtase"/>
</dbReference>
<dbReference type="EMBL" id="JAFEUM010000005">
    <property type="protein sequence ID" value="MBM7037563.1"/>
    <property type="molecule type" value="Genomic_DNA"/>
</dbReference>
<dbReference type="CDD" id="cd16833">
    <property type="entry name" value="YfiH"/>
    <property type="match status" value="1"/>
</dbReference>
<dbReference type="PANTHER" id="PTHR30616:SF2">
    <property type="entry name" value="PURINE NUCLEOSIDE PHOSPHORYLASE LACC1"/>
    <property type="match status" value="1"/>
</dbReference>
<keyword evidence="6" id="KW-0862">Zinc</keyword>
<dbReference type="SUPFAM" id="SSF64438">
    <property type="entry name" value="CNF1/YfiH-like putative cysteine hydrolases"/>
    <property type="match status" value="1"/>
</dbReference>
<organism evidence="11 12">
    <name type="scientific">Vibrio ulleungensis</name>
    <dbReference type="NCBI Taxonomy" id="2807619"/>
    <lineage>
        <taxon>Bacteria</taxon>
        <taxon>Pseudomonadati</taxon>
        <taxon>Pseudomonadota</taxon>
        <taxon>Gammaproteobacteria</taxon>
        <taxon>Vibrionales</taxon>
        <taxon>Vibrionaceae</taxon>
        <taxon>Vibrio</taxon>
    </lineage>
</organism>
<keyword evidence="5" id="KW-0378">Hydrolase</keyword>
<keyword evidence="3" id="KW-0808">Transferase</keyword>
<comment type="catalytic activity">
    <reaction evidence="1">
        <text>inosine + phosphate = alpha-D-ribose 1-phosphate + hypoxanthine</text>
        <dbReference type="Rhea" id="RHEA:27646"/>
        <dbReference type="ChEBI" id="CHEBI:17368"/>
        <dbReference type="ChEBI" id="CHEBI:17596"/>
        <dbReference type="ChEBI" id="CHEBI:43474"/>
        <dbReference type="ChEBI" id="CHEBI:57720"/>
        <dbReference type="EC" id="2.4.2.1"/>
    </reaction>
    <physiologicalReaction direction="left-to-right" evidence="1">
        <dbReference type="Rhea" id="RHEA:27647"/>
    </physiologicalReaction>
</comment>
<keyword evidence="12" id="KW-1185">Reference proteome</keyword>
<comment type="similarity">
    <text evidence="2 10">Belongs to the purine nucleoside phosphorylase YfiH/LACC1 family.</text>
</comment>
<sequence>MSWIVPNWNAPKNVKAISTTREGGFSSSPFDGLNLGRHVGDDFQTVERNRHWLMKKAQLPSSPAWLNQTHSTHVVVLPLEPNKIVSADASLANAPGQVCSVMTADCVPVLFCNSDGTQVAAAHAGWRGLLNGILENTIEKIDGRIIAWVGPAIRQPRFEVGSEVRQQFIDCNGEFDRCFVPSSNAGKWMADLEQLVSIRLVDAGVSEITISGLCTYDDVRFFSYRQHTTTGRQASMIWIES</sequence>
<dbReference type="InterPro" id="IPR038371">
    <property type="entry name" value="Cu_polyphenol_OxRdtase_sf"/>
</dbReference>
<evidence type="ECO:0000313" key="11">
    <source>
        <dbReference type="EMBL" id="MBM7037563.1"/>
    </source>
</evidence>
<reference evidence="11 12" key="1">
    <citation type="submission" date="2021-02" db="EMBL/GenBank/DDBJ databases">
        <authorList>
            <person name="Park J.-S."/>
        </authorList>
    </citation>
    <scope>NUCLEOTIDE SEQUENCE [LARGE SCALE GENOMIC DNA]</scope>
    <source>
        <strain evidence="11 12">188UL20-2</strain>
    </source>
</reference>
<evidence type="ECO:0000256" key="9">
    <source>
        <dbReference type="ARBA" id="ARBA00049893"/>
    </source>
</evidence>
<dbReference type="Gene3D" id="3.60.140.10">
    <property type="entry name" value="CNF1/YfiH-like putative cysteine hydrolases"/>
    <property type="match status" value="1"/>
</dbReference>
<dbReference type="Proteomes" id="UP000809621">
    <property type="component" value="Unassembled WGS sequence"/>
</dbReference>
<evidence type="ECO:0000313" key="12">
    <source>
        <dbReference type="Proteomes" id="UP000809621"/>
    </source>
</evidence>
<protein>
    <recommendedName>
        <fullName evidence="10">Purine nucleoside phosphorylase</fullName>
    </recommendedName>
</protein>
<evidence type="ECO:0000256" key="3">
    <source>
        <dbReference type="ARBA" id="ARBA00022679"/>
    </source>
</evidence>
<comment type="catalytic activity">
    <reaction evidence="8">
        <text>adenosine + phosphate = alpha-D-ribose 1-phosphate + adenine</text>
        <dbReference type="Rhea" id="RHEA:27642"/>
        <dbReference type="ChEBI" id="CHEBI:16335"/>
        <dbReference type="ChEBI" id="CHEBI:16708"/>
        <dbReference type="ChEBI" id="CHEBI:43474"/>
        <dbReference type="ChEBI" id="CHEBI:57720"/>
        <dbReference type="EC" id="2.4.2.1"/>
    </reaction>
    <physiologicalReaction direction="left-to-right" evidence="8">
        <dbReference type="Rhea" id="RHEA:27643"/>
    </physiologicalReaction>
</comment>
<proteinExistence type="inferred from homology"/>
<evidence type="ECO:0000256" key="4">
    <source>
        <dbReference type="ARBA" id="ARBA00022723"/>
    </source>
</evidence>
<evidence type="ECO:0000256" key="5">
    <source>
        <dbReference type="ARBA" id="ARBA00022801"/>
    </source>
</evidence>
<evidence type="ECO:0000256" key="8">
    <source>
        <dbReference type="ARBA" id="ARBA00048968"/>
    </source>
</evidence>
<evidence type="ECO:0000256" key="7">
    <source>
        <dbReference type="ARBA" id="ARBA00047989"/>
    </source>
</evidence>
<gene>
    <name evidence="11" type="primary">pgeF</name>
    <name evidence="11" type="ORF">JQC93_14200</name>
</gene>
<dbReference type="RefSeq" id="WP_205159075.1">
    <property type="nucleotide sequence ID" value="NZ_JAFEUM010000005.1"/>
</dbReference>
<dbReference type="NCBIfam" id="TIGR00726">
    <property type="entry name" value="peptidoglycan editing factor PgeF"/>
    <property type="match status" value="1"/>
</dbReference>
<name>A0ABS2HJ59_9VIBR</name>
<evidence type="ECO:0000256" key="10">
    <source>
        <dbReference type="RuleBase" id="RU361274"/>
    </source>
</evidence>
<dbReference type="Pfam" id="PF02578">
    <property type="entry name" value="Cu-oxidase_4"/>
    <property type="match status" value="1"/>
</dbReference>
<accession>A0ABS2HJ59</accession>